<keyword evidence="3" id="KW-0614">Plasmid</keyword>
<dbReference type="EMBL" id="AF000580">
    <property type="protein sequence ID" value="AAC14394.1"/>
    <property type="molecule type" value="Genomic_DNA"/>
</dbReference>
<evidence type="ECO:0000256" key="2">
    <source>
        <dbReference type="SAM" id="Phobius"/>
    </source>
</evidence>
<keyword evidence="2" id="KW-0472">Membrane</keyword>
<dbReference type="PIR" id="T02638">
    <property type="entry name" value="T02638"/>
</dbReference>
<sequence>MCKIILFFIISNIFFFFLLSYVDSYYSYLRGFVNSNSDLFVASEQKPSDDMLYILQKPKSIFILFIDYKERNVTLISGNFFNVFYSNEKKIELPLQEVCSDHMNTFKIIVSTKINMYQREFRCKTSFFDEVWYCTQDPINNVCLKVASKIFVLLFLFLYICITYYILAFFFKIMDLFSRRKNLPNQNKVNEQDVKLEALLTENKEAFDFIFKKIQEIETSMHTNNNEFNRLNSRSGYNFDNGNEYTNNGDSSIKGENQINIQQSDYNNTYTNNGNSSAKGGNQINNQQFESYNQNYFKNMYNNFKNKLNIN</sequence>
<feature type="region of interest" description="Disordered" evidence="1">
    <location>
        <begin position="265"/>
        <end position="284"/>
    </location>
</feature>
<reference evidence="3" key="2">
    <citation type="journal article" date="1998" name="Genetics">
        <title>Dictyostelium discoideum nuclear plasmid Ddp5 is a chimera related to the Ddp1 and Ddp2 plasmid families.</title>
        <authorList>
            <person name="Rieben W.K.Jr."/>
            <person name="Gonzales C.M."/>
            <person name="Gonzales S.T."/>
            <person name="Pilkington K.J."/>
            <person name="Kiyosawa H."/>
            <person name="Hughes J.E."/>
            <person name="Welker D.L."/>
        </authorList>
    </citation>
    <scope>NUCLEOTIDE SEQUENCE</scope>
    <source>
        <strain evidence="3">WS2162</strain>
        <plasmid evidence="3">Ddp5</plasmid>
    </source>
</reference>
<dbReference type="AlphaFoldDB" id="O60987"/>
<name>O60987_DICDI</name>
<dbReference type="KEGG" id="ddi:g2"/>
<dbReference type="RefSeq" id="NP_046747.1">
    <property type="nucleotide sequence ID" value="NC_001889.1"/>
</dbReference>
<keyword evidence="2" id="KW-0812">Transmembrane</keyword>
<gene>
    <name evidence="3" type="primary">g2</name>
</gene>
<geneLocation type="plasmid" evidence="3">
    <name>Ddp5</name>
</geneLocation>
<protein>
    <submittedName>
        <fullName evidence="3">G2-like</fullName>
    </submittedName>
</protein>
<evidence type="ECO:0000256" key="1">
    <source>
        <dbReference type="SAM" id="MobiDB-lite"/>
    </source>
</evidence>
<dbReference type="VEuPathDB" id="AmoebaDB:GeneID_2544500"/>
<reference evidence="3" key="1">
    <citation type="submission" date="1997-04" db="EMBL/GenBank/DDBJ databases">
        <authorList>
            <person name="Rieben W.K."/>
            <person name="Gonzales C."/>
            <person name="Gonzales S.T."/>
            <person name="Pilkington K."/>
            <person name="Kiyosawa H."/>
            <person name="Hughes J.E."/>
            <person name="Welker D.L."/>
        </authorList>
    </citation>
    <scope>NUCLEOTIDE SEQUENCE</scope>
    <source>
        <strain evidence="3">WS2162</strain>
        <plasmid evidence="3">Ddp5</plasmid>
    </source>
</reference>
<keyword evidence="2" id="KW-1133">Transmembrane helix</keyword>
<accession>O60987</accession>
<feature type="transmembrane region" description="Helical" evidence="2">
    <location>
        <begin position="150"/>
        <end position="171"/>
    </location>
</feature>
<proteinExistence type="predicted"/>
<organism evidence="3">
    <name type="scientific">Dictyostelium discoideum</name>
    <name type="common">Social amoeba</name>
    <dbReference type="NCBI Taxonomy" id="44689"/>
    <lineage>
        <taxon>Eukaryota</taxon>
        <taxon>Amoebozoa</taxon>
        <taxon>Evosea</taxon>
        <taxon>Eumycetozoa</taxon>
        <taxon>Dictyostelia</taxon>
        <taxon>Dictyosteliales</taxon>
        <taxon>Dictyosteliaceae</taxon>
        <taxon>Dictyostelium</taxon>
    </lineage>
</organism>
<dbReference type="GeneID" id="2544500"/>
<evidence type="ECO:0000313" key="3">
    <source>
        <dbReference type="EMBL" id="AAC14394.1"/>
    </source>
</evidence>
<feature type="compositionally biased region" description="Low complexity" evidence="1">
    <location>
        <begin position="266"/>
        <end position="277"/>
    </location>
</feature>